<dbReference type="GO" id="GO:0055085">
    <property type="term" value="P:transmembrane transport"/>
    <property type="evidence" value="ECO:0007669"/>
    <property type="project" value="InterPro"/>
</dbReference>
<dbReference type="PANTHER" id="PTHR43163">
    <property type="entry name" value="DIPEPTIDE TRANSPORT SYSTEM PERMEASE PROTEIN DPPB-RELATED"/>
    <property type="match status" value="1"/>
</dbReference>
<evidence type="ECO:0000256" key="6">
    <source>
        <dbReference type="ARBA" id="ARBA00023136"/>
    </source>
</evidence>
<dbReference type="AlphaFoldDB" id="A0A1J5PUN2"/>
<keyword evidence="5 7" id="KW-1133">Transmembrane helix</keyword>
<dbReference type="Pfam" id="PF00528">
    <property type="entry name" value="BPD_transp_1"/>
    <property type="match status" value="1"/>
</dbReference>
<dbReference type="EMBL" id="MLJW01002465">
    <property type="protein sequence ID" value="OIQ74560.1"/>
    <property type="molecule type" value="Genomic_DNA"/>
</dbReference>
<evidence type="ECO:0000256" key="7">
    <source>
        <dbReference type="SAM" id="Phobius"/>
    </source>
</evidence>
<dbReference type="Gene3D" id="1.10.3720.10">
    <property type="entry name" value="MetI-like"/>
    <property type="match status" value="1"/>
</dbReference>
<feature type="domain" description="ABC transmembrane type-1" evidence="8">
    <location>
        <begin position="1"/>
        <end position="162"/>
    </location>
</feature>
<dbReference type="PANTHER" id="PTHR43163:SF6">
    <property type="entry name" value="DIPEPTIDE TRANSPORT SYSTEM PERMEASE PROTEIN DPPB-RELATED"/>
    <property type="match status" value="1"/>
</dbReference>
<evidence type="ECO:0000256" key="2">
    <source>
        <dbReference type="ARBA" id="ARBA00022448"/>
    </source>
</evidence>
<dbReference type="SUPFAM" id="SSF161098">
    <property type="entry name" value="MetI-like"/>
    <property type="match status" value="1"/>
</dbReference>
<name>A0A1J5PUN2_9ZZZZ</name>
<keyword evidence="3" id="KW-1003">Cell membrane</keyword>
<evidence type="ECO:0000313" key="9">
    <source>
        <dbReference type="EMBL" id="OIQ74560.1"/>
    </source>
</evidence>
<evidence type="ECO:0000256" key="5">
    <source>
        <dbReference type="ARBA" id="ARBA00022989"/>
    </source>
</evidence>
<keyword evidence="6 7" id="KW-0472">Membrane</keyword>
<reference evidence="9" key="1">
    <citation type="submission" date="2016-10" db="EMBL/GenBank/DDBJ databases">
        <title>Sequence of Gallionella enrichment culture.</title>
        <authorList>
            <person name="Poehlein A."/>
            <person name="Muehling M."/>
            <person name="Daniel R."/>
        </authorList>
    </citation>
    <scope>NUCLEOTIDE SEQUENCE</scope>
</reference>
<evidence type="ECO:0000256" key="4">
    <source>
        <dbReference type="ARBA" id="ARBA00022692"/>
    </source>
</evidence>
<evidence type="ECO:0000256" key="1">
    <source>
        <dbReference type="ARBA" id="ARBA00004651"/>
    </source>
</evidence>
<protein>
    <submittedName>
        <fullName evidence="9">Glutathione transport system permease protein GsiC</fullName>
    </submittedName>
</protein>
<dbReference type="InterPro" id="IPR000515">
    <property type="entry name" value="MetI-like"/>
</dbReference>
<evidence type="ECO:0000259" key="8">
    <source>
        <dbReference type="PROSITE" id="PS50928"/>
    </source>
</evidence>
<keyword evidence="2" id="KW-0813">Transport</keyword>
<dbReference type="GO" id="GO:0005886">
    <property type="term" value="C:plasma membrane"/>
    <property type="evidence" value="ECO:0007669"/>
    <property type="project" value="UniProtKB-SubCell"/>
</dbReference>
<comment type="subcellular location">
    <subcellularLocation>
        <location evidence="1">Cell membrane</location>
        <topology evidence="1">Multi-pass membrane protein</topology>
    </subcellularLocation>
</comment>
<feature type="transmembrane region" description="Helical" evidence="7">
    <location>
        <begin position="37"/>
        <end position="59"/>
    </location>
</feature>
<feature type="transmembrane region" description="Helical" evidence="7">
    <location>
        <begin position="141"/>
        <end position="162"/>
    </location>
</feature>
<dbReference type="CDD" id="cd06261">
    <property type="entry name" value="TM_PBP2"/>
    <property type="match status" value="1"/>
</dbReference>
<comment type="caution">
    <text evidence="9">The sequence shown here is derived from an EMBL/GenBank/DDBJ whole genome shotgun (WGS) entry which is preliminary data.</text>
</comment>
<gene>
    <name evidence="9" type="primary">gsiC_10</name>
    <name evidence="9" type="ORF">GALL_437870</name>
</gene>
<sequence>MAIPAFVTASAIVVVFANVFGYFPNALDYAAPWQDPWLNFQQMMFPAFVLSLTVAAPVMRTTRTSLLDMSSQDFIRTAEGKGLSRQRVLWRHLLPNSLLPVVTMTGMQFGYLLGGAIIVEQIFALPGIGRQVLTAIMQRDYSVVQSTTLLIAVMFVFVNLATDSLYRRIDPRIGKSEAESGAKS</sequence>
<evidence type="ECO:0000256" key="3">
    <source>
        <dbReference type="ARBA" id="ARBA00022475"/>
    </source>
</evidence>
<dbReference type="PROSITE" id="PS50928">
    <property type="entry name" value="ABC_TM1"/>
    <property type="match status" value="1"/>
</dbReference>
<organism evidence="9">
    <name type="scientific">mine drainage metagenome</name>
    <dbReference type="NCBI Taxonomy" id="410659"/>
    <lineage>
        <taxon>unclassified sequences</taxon>
        <taxon>metagenomes</taxon>
        <taxon>ecological metagenomes</taxon>
    </lineage>
</organism>
<accession>A0A1J5PUN2</accession>
<keyword evidence="4 7" id="KW-0812">Transmembrane</keyword>
<feature type="transmembrane region" description="Helical" evidence="7">
    <location>
        <begin position="109"/>
        <end position="129"/>
    </location>
</feature>
<dbReference type="InterPro" id="IPR035906">
    <property type="entry name" value="MetI-like_sf"/>
</dbReference>
<proteinExistence type="predicted"/>